<dbReference type="RefSeq" id="WP_127352466.1">
    <property type="nucleotide sequence ID" value="NZ_CP034791.1"/>
</dbReference>
<gene>
    <name evidence="2" type="ORF">ELD05_11035</name>
</gene>
<evidence type="ECO:0000259" key="1">
    <source>
        <dbReference type="Pfam" id="PF09924"/>
    </source>
</evidence>
<feature type="domain" description="Phosphatidylglycerol lysyltransferase C-terminal" evidence="1">
    <location>
        <begin position="24"/>
        <end position="295"/>
    </location>
</feature>
<proteinExistence type="predicted"/>
<dbReference type="PANTHER" id="PTHR41373:SF1">
    <property type="entry name" value="PHOSPHATIDYLGLYCEROL LYSYLTRANSFERASE C-TERMINAL DOMAIN-CONTAINING PROTEIN"/>
    <property type="match status" value="1"/>
</dbReference>
<sequence>MKFYKIDISDKRIFDEYFKAFQPEIADLTFTNLFMWDPFYDINFTEEDGFLLIMAKPYNQPPFLHGPVGVDTNKLPIVIEKAKKYFETQGYKFMLKRASQKTIDMLTQCGMKFESIFERDLSDYVYRVQDLVQLKGKKYHPKKNHINKFLRLYGERYKVKKIDDEIVRLCWDFECEWYEKRNGQSDVGLTFEKLAIERAIKNFDKLSYEGMVVFIDGKIKAFTFGEPLNKNTVVIHIEKADPDIEGLYTFINNKFLIEFWQDFEFVNREEDLGKEGIRKAKMSYHPFKFAEKFTVLFD</sequence>
<keyword evidence="3" id="KW-1185">Reference proteome</keyword>
<dbReference type="PIRSF" id="PIRSF018688">
    <property type="entry name" value="UCP018688"/>
    <property type="match status" value="1"/>
</dbReference>
<dbReference type="Pfam" id="PF09924">
    <property type="entry name" value="LPG_synthase_C"/>
    <property type="match status" value="1"/>
</dbReference>
<dbReference type="InterPro" id="IPR016181">
    <property type="entry name" value="Acyl_CoA_acyltransferase"/>
</dbReference>
<name>A0A3T0D7W0_9FIRM</name>
<evidence type="ECO:0000313" key="2">
    <source>
        <dbReference type="EMBL" id="AZT91124.1"/>
    </source>
</evidence>
<dbReference type="KEGG" id="ccha:ELD05_11035"/>
<dbReference type="AlphaFoldDB" id="A0A3T0D7W0"/>
<reference evidence="2 3" key="1">
    <citation type="submission" date="2018-12" db="EMBL/GenBank/DDBJ databases">
        <title>Genome sequence from the cellulolytic species, Caldicellulosiruptor changbaiensis.</title>
        <authorList>
            <person name="Blumer-Schuette S.E."/>
            <person name="Mendoza C."/>
        </authorList>
    </citation>
    <scope>NUCLEOTIDE SEQUENCE [LARGE SCALE GENOMIC DNA]</scope>
    <source>
        <strain evidence="2 3">CBS-Z</strain>
    </source>
</reference>
<dbReference type="Gene3D" id="3.40.630.30">
    <property type="match status" value="1"/>
</dbReference>
<dbReference type="InterPro" id="IPR016732">
    <property type="entry name" value="UCP018688"/>
</dbReference>
<accession>A0A3T0D7W0</accession>
<organism evidence="2 3">
    <name type="scientific">Caldicellulosiruptor changbaiensis</name>
    <dbReference type="NCBI Taxonomy" id="1222016"/>
    <lineage>
        <taxon>Bacteria</taxon>
        <taxon>Bacillati</taxon>
        <taxon>Bacillota</taxon>
        <taxon>Bacillota incertae sedis</taxon>
        <taxon>Caldicellulosiruptorales</taxon>
        <taxon>Caldicellulosiruptoraceae</taxon>
        <taxon>Caldicellulosiruptor</taxon>
    </lineage>
</organism>
<dbReference type="SUPFAM" id="SSF55729">
    <property type="entry name" value="Acyl-CoA N-acyltransferases (Nat)"/>
    <property type="match status" value="2"/>
</dbReference>
<dbReference type="InterPro" id="IPR024320">
    <property type="entry name" value="LPG_synthase_C"/>
</dbReference>
<protein>
    <submittedName>
        <fullName evidence="2">DUF2156 domain-containing protein</fullName>
    </submittedName>
</protein>
<evidence type="ECO:0000313" key="3">
    <source>
        <dbReference type="Proteomes" id="UP000282930"/>
    </source>
</evidence>
<dbReference type="PANTHER" id="PTHR41373">
    <property type="entry name" value="DUF2156 DOMAIN-CONTAINING PROTEIN"/>
    <property type="match status" value="1"/>
</dbReference>
<dbReference type="EMBL" id="CP034791">
    <property type="protein sequence ID" value="AZT91124.1"/>
    <property type="molecule type" value="Genomic_DNA"/>
</dbReference>
<dbReference type="Proteomes" id="UP000282930">
    <property type="component" value="Chromosome"/>
</dbReference>